<dbReference type="AlphaFoldDB" id="A0A0R1PEU2"/>
<keyword evidence="1" id="KW-1133">Transmembrane helix</keyword>
<protein>
    <recommendedName>
        <fullName evidence="2">Cell wall elongation regulator TseB-like domain-containing protein</fullName>
    </recommendedName>
</protein>
<sequence length="172" mass="19870">MQSRREIQRENKQHSAGKTLKRLLYIIIAVIVVAVIGYFFANQPRANARRQTVNIAKKYAHLHSPGRFYIYNRESTYYTISGQNNQNQPILVIVPQHGGDVRVVKQAAGLSASRVEQMTQQRRSPKKILKVAPGVFNDKVVWEVTYRNHKNQLCYDLINFKTGKYVQEINNL</sequence>
<dbReference type="SUPFAM" id="SSF54403">
    <property type="entry name" value="Cystatin/monellin"/>
    <property type="match status" value="2"/>
</dbReference>
<gene>
    <name evidence="3" type="ORF">FD27_GL000963</name>
</gene>
<reference evidence="3 4" key="1">
    <citation type="journal article" date="2015" name="Genome Announc.">
        <title>Expanding the biotechnology potential of lactobacilli through comparative genomics of 213 strains and associated genera.</title>
        <authorList>
            <person name="Sun Z."/>
            <person name="Harris H.M."/>
            <person name="McCann A."/>
            <person name="Guo C."/>
            <person name="Argimon S."/>
            <person name="Zhang W."/>
            <person name="Yang X."/>
            <person name="Jeffery I.B."/>
            <person name="Cooney J.C."/>
            <person name="Kagawa T.F."/>
            <person name="Liu W."/>
            <person name="Song Y."/>
            <person name="Salvetti E."/>
            <person name="Wrobel A."/>
            <person name="Rasinkangas P."/>
            <person name="Parkhill J."/>
            <person name="Rea M.C."/>
            <person name="O'Sullivan O."/>
            <person name="Ritari J."/>
            <person name="Douillard F.P."/>
            <person name="Paul Ross R."/>
            <person name="Yang R."/>
            <person name="Briner A.E."/>
            <person name="Felis G.E."/>
            <person name="de Vos W.M."/>
            <person name="Barrangou R."/>
            <person name="Klaenhammer T.R."/>
            <person name="Caufield P.W."/>
            <person name="Cui Y."/>
            <person name="Zhang H."/>
            <person name="O'Toole P.W."/>
        </authorList>
    </citation>
    <scope>NUCLEOTIDE SEQUENCE [LARGE SCALE GENOMIC DNA]</scope>
    <source>
        <strain evidence="3 4">DSM 13145</strain>
    </source>
</reference>
<organism evidence="3 4">
    <name type="scientific">Limosilactobacillus frumenti DSM 13145</name>
    <dbReference type="NCBI Taxonomy" id="1423746"/>
    <lineage>
        <taxon>Bacteria</taxon>
        <taxon>Bacillati</taxon>
        <taxon>Bacillota</taxon>
        <taxon>Bacilli</taxon>
        <taxon>Lactobacillales</taxon>
        <taxon>Lactobacillaceae</taxon>
        <taxon>Limosilactobacillus</taxon>
    </lineage>
</organism>
<keyword evidence="4" id="KW-1185">Reference proteome</keyword>
<dbReference type="RefSeq" id="WP_057750961.1">
    <property type="nucleotide sequence ID" value="NZ_AZER01000016.1"/>
</dbReference>
<dbReference type="OrthoDB" id="2242521at2"/>
<evidence type="ECO:0000259" key="2">
    <source>
        <dbReference type="Pfam" id="PF17881"/>
    </source>
</evidence>
<feature type="transmembrane region" description="Helical" evidence="1">
    <location>
        <begin position="23"/>
        <end position="41"/>
    </location>
</feature>
<dbReference type="InterPro" id="IPR041401">
    <property type="entry name" value="TseB-like_dom"/>
</dbReference>
<keyword evidence="1" id="KW-0472">Membrane</keyword>
<dbReference type="EMBL" id="AZER01000016">
    <property type="protein sequence ID" value="KRL27211.1"/>
    <property type="molecule type" value="Genomic_DNA"/>
</dbReference>
<proteinExistence type="predicted"/>
<evidence type="ECO:0000313" key="4">
    <source>
        <dbReference type="Proteomes" id="UP000051445"/>
    </source>
</evidence>
<dbReference type="Pfam" id="PF17881">
    <property type="entry name" value="TseB"/>
    <property type="match status" value="1"/>
</dbReference>
<comment type="caution">
    <text evidence="3">The sequence shown here is derived from an EMBL/GenBank/DDBJ whole genome shotgun (WGS) entry which is preliminary data.</text>
</comment>
<accession>A0A0R1PEU2</accession>
<evidence type="ECO:0000256" key="1">
    <source>
        <dbReference type="SAM" id="Phobius"/>
    </source>
</evidence>
<dbReference type="STRING" id="1423746.FD27_GL000963"/>
<name>A0A0R1PEU2_9LACO</name>
<keyword evidence="1" id="KW-0812">Transmembrane</keyword>
<dbReference type="PATRIC" id="fig|1423746.3.peg.977"/>
<dbReference type="InterPro" id="IPR046350">
    <property type="entry name" value="Cystatin_sf"/>
</dbReference>
<evidence type="ECO:0000313" key="3">
    <source>
        <dbReference type="EMBL" id="KRL27211.1"/>
    </source>
</evidence>
<dbReference type="Proteomes" id="UP000051445">
    <property type="component" value="Unassembled WGS sequence"/>
</dbReference>
<dbReference type="Gene3D" id="3.10.450.40">
    <property type="match status" value="2"/>
</dbReference>
<feature type="domain" description="Cell wall elongation regulator TseB-like" evidence="2">
    <location>
        <begin position="51"/>
        <end position="95"/>
    </location>
</feature>